<feature type="transmembrane region" description="Helical" evidence="8">
    <location>
        <begin position="582"/>
        <end position="602"/>
    </location>
</feature>
<evidence type="ECO:0000256" key="8">
    <source>
        <dbReference type="SAM" id="Phobius"/>
    </source>
</evidence>
<keyword evidence="7 8" id="KW-0472">Membrane</keyword>
<keyword evidence="3" id="KW-1003">Cell membrane</keyword>
<feature type="transmembrane region" description="Helical" evidence="8">
    <location>
        <begin position="71"/>
        <end position="91"/>
    </location>
</feature>
<dbReference type="EMBL" id="CP039393">
    <property type="protein sequence ID" value="QCD35388.1"/>
    <property type="molecule type" value="Genomic_DNA"/>
</dbReference>
<feature type="transmembrane region" description="Helical" evidence="8">
    <location>
        <begin position="461"/>
        <end position="479"/>
    </location>
</feature>
<organism evidence="9 10">
    <name type="scientific">Muribaculum gordoncarteri</name>
    <dbReference type="NCBI Taxonomy" id="2530390"/>
    <lineage>
        <taxon>Bacteria</taxon>
        <taxon>Pseudomonadati</taxon>
        <taxon>Bacteroidota</taxon>
        <taxon>Bacteroidia</taxon>
        <taxon>Bacteroidales</taxon>
        <taxon>Muribaculaceae</taxon>
        <taxon>Muribaculum</taxon>
    </lineage>
</organism>
<evidence type="ECO:0000256" key="4">
    <source>
        <dbReference type="ARBA" id="ARBA00022692"/>
    </source>
</evidence>
<feature type="transmembrane region" description="Helical" evidence="8">
    <location>
        <begin position="316"/>
        <end position="335"/>
    </location>
</feature>
<feature type="transmembrane region" description="Helical" evidence="8">
    <location>
        <begin position="141"/>
        <end position="158"/>
    </location>
</feature>
<feature type="transmembrane region" description="Helical" evidence="8">
    <location>
        <begin position="196"/>
        <end position="215"/>
    </location>
</feature>
<evidence type="ECO:0000256" key="6">
    <source>
        <dbReference type="ARBA" id="ARBA00023065"/>
    </source>
</evidence>
<dbReference type="OrthoDB" id="9810952at2"/>
<dbReference type="GO" id="GO:0008324">
    <property type="term" value="F:monoatomic cation transmembrane transporter activity"/>
    <property type="evidence" value="ECO:0007669"/>
    <property type="project" value="InterPro"/>
</dbReference>
<feature type="transmembrane region" description="Helical" evidence="8">
    <location>
        <begin position="525"/>
        <end position="546"/>
    </location>
</feature>
<evidence type="ECO:0000313" key="10">
    <source>
        <dbReference type="Proteomes" id="UP000297031"/>
    </source>
</evidence>
<feature type="transmembrane region" description="Helical" evidence="8">
    <location>
        <begin position="406"/>
        <end position="425"/>
    </location>
</feature>
<dbReference type="PANTHER" id="PTHR32024">
    <property type="entry name" value="TRK SYSTEM POTASSIUM UPTAKE PROTEIN TRKG-RELATED"/>
    <property type="match status" value="1"/>
</dbReference>
<feature type="transmembrane region" description="Helical" evidence="8">
    <location>
        <begin position="227"/>
        <end position="254"/>
    </location>
</feature>
<sequence length="621" mass="68861">MSEIKHIIRRMQSRLHNINLTWNRALRHSRTAITAISGLLEVLSVIAAIGCLLCATLYIGFEREANELRTLLVYFRTFQCIFLAKVLFNLIFNLKNTIENTRVIKWIVDITLLSTLLPALYPRPANPWIPWLEDVLYSNKFLLGILVAFAIVEISYFVIRIMGKRTNPSLILSCSFLFFIFLGSFLLMMPRCTYHGIGYIDSLFVSTSAVCITGLTTIDVASTFTPLGLLILGLLIQIGGLGVMTFTSFFALFFSGNTSVYSQLMVKDMIYSKTINALLPTLLYILGFTVIVELIGAFFIWLSIHDVLIMSTEDQIIFSIFHAVSAFCNAGFSNLPGGMANPVLMNSNQMIYIVIGIIVMAGGIGFPVLVNFKEAFIEYFRRLWRRINHGTKIGRSVHIWNVNTKIALYTTLIIFAVSTVVFFILERNNTLAGMSLYDSIVQSFFNSTTPRSSGFVSVNPANFLNVTLVIVLFLMWIGGASQSTAGGVKVNTFALILLNLKSIILGKDHVTVYDRTIAVGSIRRANAVVAISIVSYTIYSVILLLLEPQLPAKSVLFETSSALFTVGSSLGITSELGMSSKIVLCTAMFLGRVGIISLLIGVTGNRHDYPVKYPTENIIIN</sequence>
<dbReference type="Pfam" id="PF02386">
    <property type="entry name" value="TrkH"/>
    <property type="match status" value="1"/>
</dbReference>
<keyword evidence="4 8" id="KW-0812">Transmembrane</keyword>
<name>A0A4P7VP92_9BACT</name>
<dbReference type="AlphaFoldDB" id="A0A4P7VP92"/>
<evidence type="ECO:0000256" key="7">
    <source>
        <dbReference type="ARBA" id="ARBA00023136"/>
    </source>
</evidence>
<dbReference type="KEGG" id="mgod:E7746_05495"/>
<dbReference type="GO" id="GO:0030001">
    <property type="term" value="P:metal ion transport"/>
    <property type="evidence" value="ECO:0007669"/>
    <property type="project" value="UniProtKB-ARBA"/>
</dbReference>
<proteinExistence type="predicted"/>
<keyword evidence="6" id="KW-0406">Ion transport</keyword>
<evidence type="ECO:0000256" key="5">
    <source>
        <dbReference type="ARBA" id="ARBA00022989"/>
    </source>
</evidence>
<dbReference type="PANTHER" id="PTHR32024:SF1">
    <property type="entry name" value="KTR SYSTEM POTASSIUM UPTAKE PROTEIN B"/>
    <property type="match status" value="1"/>
</dbReference>
<evidence type="ECO:0000256" key="2">
    <source>
        <dbReference type="ARBA" id="ARBA00022448"/>
    </source>
</evidence>
<evidence type="ECO:0000256" key="1">
    <source>
        <dbReference type="ARBA" id="ARBA00004651"/>
    </source>
</evidence>
<keyword evidence="2" id="KW-0813">Transport</keyword>
<dbReference type="GO" id="GO:0005886">
    <property type="term" value="C:plasma membrane"/>
    <property type="evidence" value="ECO:0007669"/>
    <property type="project" value="UniProtKB-SubCell"/>
</dbReference>
<keyword evidence="10" id="KW-1185">Reference proteome</keyword>
<feature type="transmembrane region" description="Helical" evidence="8">
    <location>
        <begin position="350"/>
        <end position="372"/>
    </location>
</feature>
<reference evidence="9 10" key="1">
    <citation type="submission" date="2019-02" db="EMBL/GenBank/DDBJ databases">
        <title>Isolation and identification of novel species under the genus Muribaculum.</title>
        <authorList>
            <person name="Miyake S."/>
            <person name="Ding Y."/>
            <person name="Low A."/>
            <person name="Soh M."/>
            <person name="Seedorf H."/>
        </authorList>
    </citation>
    <scope>NUCLEOTIDE SEQUENCE [LARGE SCALE GENOMIC DNA]</scope>
    <source>
        <strain evidence="9 10">TLL-A4</strain>
    </source>
</reference>
<evidence type="ECO:0000256" key="3">
    <source>
        <dbReference type="ARBA" id="ARBA00022475"/>
    </source>
</evidence>
<protein>
    <submittedName>
        <fullName evidence="9">Potassium transporter</fullName>
    </submittedName>
</protein>
<accession>A0A4P7VP92</accession>
<feature type="transmembrane region" description="Helical" evidence="8">
    <location>
        <begin position="170"/>
        <end position="190"/>
    </location>
</feature>
<gene>
    <name evidence="9" type="ORF">E7746_05495</name>
</gene>
<dbReference type="Proteomes" id="UP000297031">
    <property type="component" value="Chromosome"/>
</dbReference>
<feature type="transmembrane region" description="Helical" evidence="8">
    <location>
        <begin position="282"/>
        <end position="304"/>
    </location>
</feature>
<evidence type="ECO:0000313" key="9">
    <source>
        <dbReference type="EMBL" id="QCD35388.1"/>
    </source>
</evidence>
<comment type="subcellular location">
    <subcellularLocation>
        <location evidence="1">Cell membrane</location>
        <topology evidence="1">Multi-pass membrane protein</topology>
    </subcellularLocation>
</comment>
<dbReference type="InterPro" id="IPR003445">
    <property type="entry name" value="Cat_transpt"/>
</dbReference>
<feature type="transmembrane region" description="Helical" evidence="8">
    <location>
        <begin position="32"/>
        <end position="59"/>
    </location>
</feature>
<keyword evidence="5 8" id="KW-1133">Transmembrane helix</keyword>